<dbReference type="GO" id="GO:0003729">
    <property type="term" value="F:mRNA binding"/>
    <property type="evidence" value="ECO:0007669"/>
    <property type="project" value="TreeGrafter"/>
</dbReference>
<sequence>MPSKTSNTMHSTPNVVHCFYTDDRRLTWAEARADGAVETFFLQLTGLLSSKIIGKRNFVHGFFLAPQAKGYYVLTDIFRYLDEEPIASKSLAILANGISESTPVIDEPLLLWQNPQLLSYLRKKLSEECQKNLMHPFFGIRPLGLLCRLHLQCSSQSCYSYALTT</sequence>
<dbReference type="PANTHER" id="PTHR10693:SF20">
    <property type="entry name" value="AT27578P"/>
    <property type="match status" value="1"/>
</dbReference>
<organism evidence="3 4">
    <name type="scientific">Marchantia polymorpha subsp. ruderalis</name>
    <dbReference type="NCBI Taxonomy" id="1480154"/>
    <lineage>
        <taxon>Eukaryota</taxon>
        <taxon>Viridiplantae</taxon>
        <taxon>Streptophyta</taxon>
        <taxon>Embryophyta</taxon>
        <taxon>Marchantiophyta</taxon>
        <taxon>Marchantiopsida</taxon>
        <taxon>Marchantiidae</taxon>
        <taxon>Marchantiales</taxon>
        <taxon>Marchantiaceae</taxon>
        <taxon>Marchantia</taxon>
    </lineage>
</organism>
<evidence type="ECO:0000313" key="3">
    <source>
        <dbReference type="EMBL" id="OAE28949.1"/>
    </source>
</evidence>
<comment type="caution">
    <text evidence="3">The sequence shown here is derived from an EMBL/GenBank/DDBJ whole genome shotgun (WGS) entry which is preliminary data.</text>
</comment>
<dbReference type="InterPro" id="IPR032710">
    <property type="entry name" value="NTF2-like_dom_sf"/>
</dbReference>
<evidence type="ECO:0000259" key="2">
    <source>
        <dbReference type="PROSITE" id="PS50177"/>
    </source>
</evidence>
<accession>A0A176W7I8</accession>
<dbReference type="SUPFAM" id="SSF54427">
    <property type="entry name" value="NTF2-like"/>
    <property type="match status" value="1"/>
</dbReference>
<dbReference type="Pfam" id="PF02136">
    <property type="entry name" value="NTF2"/>
    <property type="match status" value="1"/>
</dbReference>
<dbReference type="PANTHER" id="PTHR10693">
    <property type="entry name" value="RAS GTPASE-ACTIVATING PROTEIN-BINDING PROTEIN"/>
    <property type="match status" value="1"/>
</dbReference>
<evidence type="ECO:0000313" key="4">
    <source>
        <dbReference type="Proteomes" id="UP000077202"/>
    </source>
</evidence>
<dbReference type="EMBL" id="LVLJ01001566">
    <property type="protein sequence ID" value="OAE28949.1"/>
    <property type="molecule type" value="Genomic_DNA"/>
</dbReference>
<feature type="domain" description="NTF2" evidence="2">
    <location>
        <begin position="40"/>
        <end position="80"/>
    </location>
</feature>
<reference evidence="3" key="1">
    <citation type="submission" date="2016-03" db="EMBL/GenBank/DDBJ databases">
        <title>Mechanisms controlling the formation of the plant cell surface in tip-growing cells are functionally conserved among land plants.</title>
        <authorList>
            <person name="Honkanen S."/>
            <person name="Jones V.A."/>
            <person name="Morieri G."/>
            <person name="Champion C."/>
            <person name="Hetherington A.J."/>
            <person name="Kelly S."/>
            <person name="Saint-Marcoux D."/>
            <person name="Proust H."/>
            <person name="Prescott H."/>
            <person name="Dolan L."/>
        </authorList>
    </citation>
    <scope>NUCLEOTIDE SEQUENCE [LARGE SCALE GENOMIC DNA]</scope>
    <source>
        <tissue evidence="3">Whole gametophyte</tissue>
    </source>
</reference>
<protein>
    <recommendedName>
        <fullName evidence="2">NTF2 domain-containing protein</fullName>
    </recommendedName>
</protein>
<dbReference type="InterPro" id="IPR002075">
    <property type="entry name" value="NTF2_dom"/>
</dbReference>
<keyword evidence="4" id="KW-1185">Reference proteome</keyword>
<evidence type="ECO:0000256" key="1">
    <source>
        <dbReference type="ARBA" id="ARBA00022884"/>
    </source>
</evidence>
<name>A0A176W7I8_MARPO</name>
<dbReference type="Gene3D" id="3.10.450.50">
    <property type="match status" value="1"/>
</dbReference>
<keyword evidence="1" id="KW-0694">RNA-binding</keyword>
<dbReference type="Proteomes" id="UP000077202">
    <property type="component" value="Unassembled WGS sequence"/>
</dbReference>
<dbReference type="GO" id="GO:1990904">
    <property type="term" value="C:ribonucleoprotein complex"/>
    <property type="evidence" value="ECO:0007669"/>
    <property type="project" value="TreeGrafter"/>
</dbReference>
<dbReference type="InterPro" id="IPR018222">
    <property type="entry name" value="Nuclear_transport_factor_2_euk"/>
</dbReference>
<dbReference type="AlphaFoldDB" id="A0A176W7I8"/>
<dbReference type="InterPro" id="IPR039539">
    <property type="entry name" value="Ras_GTPase_bind_prot"/>
</dbReference>
<dbReference type="PROSITE" id="PS50177">
    <property type="entry name" value="NTF2_DOMAIN"/>
    <property type="match status" value="1"/>
</dbReference>
<proteinExistence type="predicted"/>
<dbReference type="GO" id="GO:0005829">
    <property type="term" value="C:cytosol"/>
    <property type="evidence" value="ECO:0007669"/>
    <property type="project" value="TreeGrafter"/>
</dbReference>
<gene>
    <name evidence="3" type="ORF">AXG93_2960s1280</name>
</gene>